<accession>A0A3E0VGF0</accession>
<feature type="transmembrane region" description="Helical" evidence="1">
    <location>
        <begin position="6"/>
        <end position="29"/>
    </location>
</feature>
<name>A0A3E0VGF0_9MICO</name>
<comment type="caution">
    <text evidence="2">The sequence shown here is derived from an EMBL/GenBank/DDBJ whole genome shotgun (WGS) entry which is preliminary data.</text>
</comment>
<keyword evidence="1" id="KW-0812">Transmembrane</keyword>
<reference evidence="2 3" key="1">
    <citation type="submission" date="2017-04" db="EMBL/GenBank/DDBJ databases">
        <title>Comparative genome analysis of Subtercola boreus.</title>
        <authorList>
            <person name="Cho Y.-J."/>
            <person name="Cho A."/>
            <person name="Kim O.-S."/>
            <person name="Lee J.-I."/>
        </authorList>
    </citation>
    <scope>NUCLEOTIDE SEQUENCE [LARGE SCALE GENOMIC DNA]</scope>
    <source>
        <strain evidence="2 3">K300</strain>
    </source>
</reference>
<proteinExistence type="predicted"/>
<evidence type="ECO:0000313" key="3">
    <source>
        <dbReference type="Proteomes" id="UP000256486"/>
    </source>
</evidence>
<dbReference type="Proteomes" id="UP000256486">
    <property type="component" value="Unassembled WGS sequence"/>
</dbReference>
<evidence type="ECO:0000313" key="2">
    <source>
        <dbReference type="EMBL" id="RFA09026.1"/>
    </source>
</evidence>
<organism evidence="2 3">
    <name type="scientific">Subtercola boreus</name>
    <dbReference type="NCBI Taxonomy" id="120213"/>
    <lineage>
        <taxon>Bacteria</taxon>
        <taxon>Bacillati</taxon>
        <taxon>Actinomycetota</taxon>
        <taxon>Actinomycetes</taxon>
        <taxon>Micrococcales</taxon>
        <taxon>Microbacteriaceae</taxon>
        <taxon>Subtercola</taxon>
    </lineage>
</organism>
<dbReference type="EMBL" id="NBWZ01000001">
    <property type="protein sequence ID" value="RFA09026.1"/>
    <property type="molecule type" value="Genomic_DNA"/>
</dbReference>
<dbReference type="RefSeq" id="WP_116414419.1">
    <property type="nucleotide sequence ID" value="NZ_NBWZ01000001.1"/>
</dbReference>
<gene>
    <name evidence="2" type="ORF">B7R54_07160</name>
</gene>
<evidence type="ECO:0000256" key="1">
    <source>
        <dbReference type="SAM" id="Phobius"/>
    </source>
</evidence>
<keyword evidence="3" id="KW-1185">Reference proteome</keyword>
<keyword evidence="1" id="KW-0472">Membrane</keyword>
<dbReference type="OrthoDB" id="5125821at2"/>
<sequence>MLGNLQGYHVLILLAVVVVVIAIVIIVVLSVRRRSAGHRGALPDDPARRIEQLMRLRDQGLVSEEEFEAKRLEILRQM</sequence>
<evidence type="ECO:0008006" key="4">
    <source>
        <dbReference type="Google" id="ProtNLM"/>
    </source>
</evidence>
<protein>
    <recommendedName>
        <fullName evidence="4">SHOCT domain-containing protein</fullName>
    </recommendedName>
</protein>
<dbReference type="AlphaFoldDB" id="A0A3E0VGF0"/>
<keyword evidence="1" id="KW-1133">Transmembrane helix</keyword>